<dbReference type="EMBL" id="BPQB01000109">
    <property type="protein sequence ID" value="GJE99432.1"/>
    <property type="molecule type" value="Genomic_DNA"/>
</dbReference>
<feature type="transmembrane region" description="Helical" evidence="1">
    <location>
        <begin position="84"/>
        <end position="106"/>
    </location>
</feature>
<feature type="transmembrane region" description="Helical" evidence="1">
    <location>
        <begin position="229"/>
        <end position="247"/>
    </location>
</feature>
<accession>A0A9P3LMJ9</accession>
<reference evidence="3 4" key="1">
    <citation type="submission" date="2021-08" db="EMBL/GenBank/DDBJ databases">
        <title>Draft Genome Sequence of Phanerochaete sordida strain YK-624.</title>
        <authorList>
            <person name="Mori T."/>
            <person name="Dohra H."/>
            <person name="Suzuki T."/>
            <person name="Kawagishi H."/>
            <person name="Hirai H."/>
        </authorList>
    </citation>
    <scope>NUCLEOTIDE SEQUENCE [LARGE SCALE GENOMIC DNA]</scope>
    <source>
        <strain evidence="3 4">YK-624</strain>
    </source>
</reference>
<evidence type="ECO:0000256" key="1">
    <source>
        <dbReference type="SAM" id="Phobius"/>
    </source>
</evidence>
<protein>
    <recommendedName>
        <fullName evidence="2">DUF6534 domain-containing protein</fullName>
    </recommendedName>
</protein>
<dbReference type="InterPro" id="IPR045339">
    <property type="entry name" value="DUF6534"/>
</dbReference>
<keyword evidence="1" id="KW-0472">Membrane</keyword>
<dbReference type="PANTHER" id="PTHR40465:SF1">
    <property type="entry name" value="DUF6534 DOMAIN-CONTAINING PROTEIN"/>
    <property type="match status" value="1"/>
</dbReference>
<sequence>MQLGSTLGANLVCGSIVAILYGAMCLQCYSYFQRAHKTRSRFLGYSVLLLWALGTAHMVFVECDMYLNLVANFGDVEKVLNVTFWPTPALEVITLVTTLFVQSWYCHRLWVLSSKNALLTYFLIVVIFASFSLGMASVIEIVMLKNFANFHAVVWMSLACVSLTTFADFYISSALCYFIYKERKYVRSRMGSLLNTIIVYTVSINLITGLVSVSYIITNFLLPDTWVYVGEYMIFCGLYCNSLLAWINARDSVRERLDCPTTGVAATVSPSSVMFAPAPASRSRSVPIDTISIVRAESTRSERSHENFDEKSTIRFSAV</sequence>
<feature type="transmembrane region" description="Helical" evidence="1">
    <location>
        <begin position="154"/>
        <end position="180"/>
    </location>
</feature>
<feature type="domain" description="DUF6534" evidence="2">
    <location>
        <begin position="165"/>
        <end position="252"/>
    </location>
</feature>
<dbReference type="Proteomes" id="UP000703269">
    <property type="component" value="Unassembled WGS sequence"/>
</dbReference>
<dbReference type="OrthoDB" id="2755157at2759"/>
<dbReference type="Pfam" id="PF20152">
    <property type="entry name" value="DUF6534"/>
    <property type="match status" value="1"/>
</dbReference>
<keyword evidence="1" id="KW-1133">Transmembrane helix</keyword>
<dbReference type="PANTHER" id="PTHR40465">
    <property type="entry name" value="CHROMOSOME 1, WHOLE GENOME SHOTGUN SEQUENCE"/>
    <property type="match status" value="1"/>
</dbReference>
<feature type="transmembrane region" description="Helical" evidence="1">
    <location>
        <begin position="42"/>
        <end position="60"/>
    </location>
</feature>
<keyword evidence="4" id="KW-1185">Reference proteome</keyword>
<comment type="caution">
    <text evidence="3">The sequence shown here is derived from an EMBL/GenBank/DDBJ whole genome shotgun (WGS) entry which is preliminary data.</text>
</comment>
<evidence type="ECO:0000313" key="4">
    <source>
        <dbReference type="Proteomes" id="UP000703269"/>
    </source>
</evidence>
<dbReference type="AlphaFoldDB" id="A0A9P3LMJ9"/>
<feature type="transmembrane region" description="Helical" evidence="1">
    <location>
        <begin position="192"/>
        <end position="217"/>
    </location>
</feature>
<feature type="transmembrane region" description="Helical" evidence="1">
    <location>
        <begin position="6"/>
        <end position="30"/>
    </location>
</feature>
<evidence type="ECO:0000313" key="3">
    <source>
        <dbReference type="EMBL" id="GJE99432.1"/>
    </source>
</evidence>
<proteinExistence type="predicted"/>
<name>A0A9P3LMJ9_9APHY</name>
<organism evidence="3 4">
    <name type="scientific">Phanerochaete sordida</name>
    <dbReference type="NCBI Taxonomy" id="48140"/>
    <lineage>
        <taxon>Eukaryota</taxon>
        <taxon>Fungi</taxon>
        <taxon>Dikarya</taxon>
        <taxon>Basidiomycota</taxon>
        <taxon>Agaricomycotina</taxon>
        <taxon>Agaricomycetes</taxon>
        <taxon>Polyporales</taxon>
        <taxon>Phanerochaetaceae</taxon>
        <taxon>Phanerochaete</taxon>
    </lineage>
</organism>
<evidence type="ECO:0000259" key="2">
    <source>
        <dbReference type="Pfam" id="PF20152"/>
    </source>
</evidence>
<keyword evidence="1" id="KW-0812">Transmembrane</keyword>
<feature type="transmembrane region" description="Helical" evidence="1">
    <location>
        <begin position="118"/>
        <end position="142"/>
    </location>
</feature>
<gene>
    <name evidence="3" type="ORF">PsYK624_156940</name>
</gene>